<feature type="region of interest" description="Disordered" evidence="1">
    <location>
        <begin position="117"/>
        <end position="164"/>
    </location>
</feature>
<dbReference type="EMBL" id="KN848705">
    <property type="protein sequence ID" value="KIR78807.1"/>
    <property type="molecule type" value="Genomic_DNA"/>
</dbReference>
<evidence type="ECO:0000256" key="1">
    <source>
        <dbReference type="SAM" id="MobiDB-lite"/>
    </source>
</evidence>
<accession>A0ABR5BT45</accession>
<gene>
    <name evidence="2" type="ORF">I306_04169</name>
</gene>
<reference evidence="2 3" key="1">
    <citation type="submission" date="2015-01" db="EMBL/GenBank/DDBJ databases">
        <title>The Genome Sequence of Cryptococcus gattii EJB2.</title>
        <authorList>
            <consortium name="The Broad Institute Genomics Platform"/>
            <person name="Cuomo C."/>
            <person name="Litvintseva A."/>
            <person name="Chen Y."/>
            <person name="Heitman J."/>
            <person name="Sun S."/>
            <person name="Springer D."/>
            <person name="Dromer F."/>
            <person name="Young S."/>
            <person name="Zeng Q."/>
            <person name="Gargeya S."/>
            <person name="Abouelleil A."/>
            <person name="Alvarado L."/>
            <person name="Chapman S.B."/>
            <person name="Gainer-Dewar J."/>
            <person name="Goldberg J."/>
            <person name="Griggs A."/>
            <person name="Gujja S."/>
            <person name="Hansen M."/>
            <person name="Howarth C."/>
            <person name="Imamovic A."/>
            <person name="Larimer J."/>
            <person name="Murphy C."/>
            <person name="Naylor J."/>
            <person name="Pearson M."/>
            <person name="Priest M."/>
            <person name="Roberts A."/>
            <person name="Saif S."/>
            <person name="Shea T."/>
            <person name="Sykes S."/>
            <person name="Wortman J."/>
            <person name="Nusbaum C."/>
            <person name="Birren B."/>
        </authorList>
    </citation>
    <scope>NUCLEOTIDE SEQUENCE [LARGE SCALE GENOMIC DNA]</scope>
    <source>
        <strain evidence="2 3">EJB2</strain>
    </source>
</reference>
<sequence length="164" mass="18218">MQYRTWILHTDSFPYEEPDLPPQSPRSSHPSTTTLATDESFGSHHLPTPAISSTHPSPSIEDDHIKVAIIEDRKVIRASVLEMADLPEPQLQKILKLLDRPIETSALKLGKNAKSVSKHLDIQPTPTAKPKYPTKDCQAVPSLNREGNREGQQGTACRSTRQVP</sequence>
<feature type="compositionally biased region" description="Polar residues" evidence="1">
    <location>
        <begin position="150"/>
        <end position="164"/>
    </location>
</feature>
<feature type="region of interest" description="Disordered" evidence="1">
    <location>
        <begin position="13"/>
        <end position="63"/>
    </location>
</feature>
<proteinExistence type="predicted"/>
<feature type="compositionally biased region" description="Polar residues" evidence="1">
    <location>
        <begin position="25"/>
        <end position="37"/>
    </location>
</feature>
<dbReference type="Proteomes" id="UP000054272">
    <property type="component" value="Unassembled WGS sequence"/>
</dbReference>
<protein>
    <submittedName>
        <fullName evidence="2">Uncharacterized protein</fullName>
    </submittedName>
</protein>
<evidence type="ECO:0000313" key="3">
    <source>
        <dbReference type="Proteomes" id="UP000054272"/>
    </source>
</evidence>
<evidence type="ECO:0000313" key="2">
    <source>
        <dbReference type="EMBL" id="KIR78807.1"/>
    </source>
</evidence>
<organism evidence="2 3">
    <name type="scientific">Cryptococcus gattii EJB2</name>
    <dbReference type="NCBI Taxonomy" id="1296103"/>
    <lineage>
        <taxon>Eukaryota</taxon>
        <taxon>Fungi</taxon>
        <taxon>Dikarya</taxon>
        <taxon>Basidiomycota</taxon>
        <taxon>Agaricomycotina</taxon>
        <taxon>Tremellomycetes</taxon>
        <taxon>Tremellales</taxon>
        <taxon>Cryptococcaceae</taxon>
        <taxon>Cryptococcus</taxon>
        <taxon>Cryptococcus gattii species complex</taxon>
    </lineage>
</organism>
<name>A0ABR5BT45_9TREE</name>
<keyword evidence="3" id="KW-1185">Reference proteome</keyword>